<accession>A0AAV3YVK2</accession>
<dbReference type="SUPFAM" id="SSF56436">
    <property type="entry name" value="C-type lectin-like"/>
    <property type="match status" value="2"/>
</dbReference>
<feature type="domain" description="C-type lectin" evidence="1">
    <location>
        <begin position="122"/>
        <end position="241"/>
    </location>
</feature>
<evidence type="ECO:0000313" key="2">
    <source>
        <dbReference type="EMBL" id="GFN86410.1"/>
    </source>
</evidence>
<dbReference type="EMBL" id="BLXT01001518">
    <property type="protein sequence ID" value="GFN86410.1"/>
    <property type="molecule type" value="Genomic_DNA"/>
</dbReference>
<dbReference type="PROSITE" id="PS50041">
    <property type="entry name" value="C_TYPE_LECTIN_2"/>
    <property type="match status" value="2"/>
</dbReference>
<dbReference type="AlphaFoldDB" id="A0AAV3YVK2"/>
<proteinExistence type="predicted"/>
<keyword evidence="3" id="KW-1185">Reference proteome</keyword>
<comment type="caution">
    <text evidence="2">The sequence shown here is derived from an EMBL/GenBank/DDBJ whole genome shotgun (WGS) entry which is preliminary data.</text>
</comment>
<evidence type="ECO:0000259" key="1">
    <source>
        <dbReference type="PROSITE" id="PS50041"/>
    </source>
</evidence>
<dbReference type="Gene3D" id="3.10.100.10">
    <property type="entry name" value="Mannose-Binding Protein A, subunit A"/>
    <property type="match status" value="2"/>
</dbReference>
<dbReference type="InterPro" id="IPR050111">
    <property type="entry name" value="C-type_lectin/snaclec_domain"/>
</dbReference>
<reference evidence="2 3" key="1">
    <citation type="journal article" date="2021" name="Elife">
        <title>Chloroplast acquisition without the gene transfer in kleptoplastic sea slugs, Plakobranchus ocellatus.</title>
        <authorList>
            <person name="Maeda T."/>
            <person name="Takahashi S."/>
            <person name="Yoshida T."/>
            <person name="Shimamura S."/>
            <person name="Takaki Y."/>
            <person name="Nagai Y."/>
            <person name="Toyoda A."/>
            <person name="Suzuki Y."/>
            <person name="Arimoto A."/>
            <person name="Ishii H."/>
            <person name="Satoh N."/>
            <person name="Nishiyama T."/>
            <person name="Hasebe M."/>
            <person name="Maruyama T."/>
            <person name="Minagawa J."/>
            <person name="Obokata J."/>
            <person name="Shigenobu S."/>
        </authorList>
    </citation>
    <scope>NUCLEOTIDE SEQUENCE [LARGE SCALE GENOMIC DNA]</scope>
</reference>
<protein>
    <submittedName>
        <fullName evidence="2">Lymphocyte antigen 75</fullName>
    </submittedName>
</protein>
<feature type="domain" description="C-type lectin" evidence="1">
    <location>
        <begin position="25"/>
        <end position="92"/>
    </location>
</feature>
<dbReference type="Proteomes" id="UP000735302">
    <property type="component" value="Unassembled WGS sequence"/>
</dbReference>
<gene>
    <name evidence="2" type="ORF">PoB_001291600</name>
</gene>
<dbReference type="InterPro" id="IPR016186">
    <property type="entry name" value="C-type_lectin-like/link_sf"/>
</dbReference>
<dbReference type="PANTHER" id="PTHR22803">
    <property type="entry name" value="MANNOSE, PHOSPHOLIPASE, LECTIN RECEPTOR RELATED"/>
    <property type="match status" value="1"/>
</dbReference>
<dbReference type="CDD" id="cd00037">
    <property type="entry name" value="CLECT"/>
    <property type="match status" value="2"/>
</dbReference>
<evidence type="ECO:0000313" key="3">
    <source>
        <dbReference type="Proteomes" id="UP000735302"/>
    </source>
</evidence>
<dbReference type="SMART" id="SM00034">
    <property type="entry name" value="CLECT"/>
    <property type="match status" value="1"/>
</dbReference>
<dbReference type="InterPro" id="IPR001304">
    <property type="entry name" value="C-type_lectin-like"/>
</dbReference>
<name>A0AAV3YVK2_9GAST</name>
<sequence length="397" mass="46230">MINNKGNIKSQKYGILTVYNSVPTWIGLYKEEGGDSWHWLDEHGTPAYTLWWHSFKKGPLFFEECAYIAQRFGSESLWYTDACTATMPYICEKPLDRHDKGANWKDKSFSPLCPIGWIKSPKGDTCLKIYGDSMLPWSKASQLCQLLGGDLVTIDDDTTSYFIQDNITADSNVTFWIGLNRLNAEARWNWLDENKPPTFTNWDDKYPSRPTEKCAAAVKMAGQRTRWRTYSCSHYLTFICEIAKPPDCYHEGSIYRNGTELSLPDACGNPYTCIKSKWIPSSDQCRWSGECLNIDDKRYGRICRKDRAGVPNIFLEEVYTWYRYACFYQEKMYTNGTEHTFFDACGNPHTCVHGRWIPKIYQCRYKETCFDLHRTEPTSRRSCVKTIYGYTMWSHLE</sequence>
<dbReference type="Pfam" id="PF00059">
    <property type="entry name" value="Lectin_C"/>
    <property type="match status" value="2"/>
</dbReference>
<organism evidence="2 3">
    <name type="scientific">Plakobranchus ocellatus</name>
    <dbReference type="NCBI Taxonomy" id="259542"/>
    <lineage>
        <taxon>Eukaryota</taxon>
        <taxon>Metazoa</taxon>
        <taxon>Spiralia</taxon>
        <taxon>Lophotrochozoa</taxon>
        <taxon>Mollusca</taxon>
        <taxon>Gastropoda</taxon>
        <taxon>Heterobranchia</taxon>
        <taxon>Euthyneura</taxon>
        <taxon>Panpulmonata</taxon>
        <taxon>Sacoglossa</taxon>
        <taxon>Placobranchoidea</taxon>
        <taxon>Plakobranchidae</taxon>
        <taxon>Plakobranchus</taxon>
    </lineage>
</organism>
<dbReference type="InterPro" id="IPR016187">
    <property type="entry name" value="CTDL_fold"/>
</dbReference>